<dbReference type="InterPro" id="IPR010982">
    <property type="entry name" value="Lambda_DNA-bd_dom_sf"/>
</dbReference>
<evidence type="ECO:0000313" key="6">
    <source>
        <dbReference type="Proteomes" id="UP000244523"/>
    </source>
</evidence>
<gene>
    <name evidence="5" type="ORF">C8N45_11921</name>
</gene>
<comment type="caution">
    <text evidence="5">The sequence shown here is derived from an EMBL/GenBank/DDBJ whole genome shotgun (WGS) entry which is preliminary data.</text>
</comment>
<dbReference type="Gene3D" id="3.40.50.2300">
    <property type="match status" value="2"/>
</dbReference>
<dbReference type="Gene3D" id="1.10.260.40">
    <property type="entry name" value="lambda repressor-like DNA-binding domains"/>
    <property type="match status" value="1"/>
</dbReference>
<sequence length="352" mass="38897">MIKIQNRMLQKPLLHPTTKDLAKAAGVSRATVDRVLNRREGVRKDTVDRVNKAIEELGFVRNVQAANLAKSQSYRFVFALPKSGDQFLQEIVAKIEEAIDVFAADRIWCDVHHIDDNDPHSISAYLSSLTSEDVSGVAIMAQETPQVRDAIIRLKERNIAALPFISNQAPLNADWVGIDNSSAGATAALLIGQSLRGKSGSVVVISESMTSRDSMERRLGFDQEINTHFPELSALPSLETYGNEERAEQILKATLSANADIVGIYVMSSEARVPLQILDTLQLPQDLIKVAHERTPFTENALRDGKLDGLVAQDAGHLVRSAIRRLKGIVDKRRSAGPQERIRIEILLRTNL</sequence>
<keyword evidence="2" id="KW-0238">DNA-binding</keyword>
<dbReference type="AlphaFoldDB" id="A0A2T6K6T7"/>
<dbReference type="InterPro" id="IPR000843">
    <property type="entry name" value="HTH_LacI"/>
</dbReference>
<dbReference type="GO" id="GO:0000976">
    <property type="term" value="F:transcription cis-regulatory region binding"/>
    <property type="evidence" value="ECO:0007669"/>
    <property type="project" value="TreeGrafter"/>
</dbReference>
<dbReference type="EMBL" id="QBUD01000019">
    <property type="protein sequence ID" value="PUB10394.1"/>
    <property type="molecule type" value="Genomic_DNA"/>
</dbReference>
<dbReference type="Pfam" id="PF13407">
    <property type="entry name" value="Peripla_BP_4"/>
    <property type="match status" value="1"/>
</dbReference>
<dbReference type="PANTHER" id="PTHR30146:SF152">
    <property type="entry name" value="TRANSCRIPTIONAL REGULATORY PROTEIN"/>
    <property type="match status" value="1"/>
</dbReference>
<evidence type="ECO:0000256" key="3">
    <source>
        <dbReference type="ARBA" id="ARBA00023163"/>
    </source>
</evidence>
<dbReference type="InterPro" id="IPR028082">
    <property type="entry name" value="Peripla_BP_I"/>
</dbReference>
<keyword evidence="6" id="KW-1185">Reference proteome</keyword>
<evidence type="ECO:0000259" key="4">
    <source>
        <dbReference type="PROSITE" id="PS50932"/>
    </source>
</evidence>
<dbReference type="CDD" id="cd06307">
    <property type="entry name" value="PBP1_sugar_binding"/>
    <property type="match status" value="1"/>
</dbReference>
<accession>A0A2T6K6T7</accession>
<reference evidence="5 6" key="1">
    <citation type="submission" date="2018-04" db="EMBL/GenBank/DDBJ databases">
        <title>Genomic Encyclopedia of Archaeal and Bacterial Type Strains, Phase II (KMG-II): from individual species to whole genera.</title>
        <authorList>
            <person name="Goeker M."/>
        </authorList>
    </citation>
    <scope>NUCLEOTIDE SEQUENCE [LARGE SCALE GENOMIC DNA]</scope>
    <source>
        <strain evidence="5 6">DSM 29955</strain>
    </source>
</reference>
<dbReference type="PANTHER" id="PTHR30146">
    <property type="entry name" value="LACI-RELATED TRANSCRIPTIONAL REPRESSOR"/>
    <property type="match status" value="1"/>
</dbReference>
<dbReference type="SUPFAM" id="SSF47413">
    <property type="entry name" value="lambda repressor-like DNA-binding domains"/>
    <property type="match status" value="1"/>
</dbReference>
<evidence type="ECO:0000256" key="2">
    <source>
        <dbReference type="ARBA" id="ARBA00023125"/>
    </source>
</evidence>
<evidence type="ECO:0000256" key="1">
    <source>
        <dbReference type="ARBA" id="ARBA00023015"/>
    </source>
</evidence>
<organism evidence="5 6">
    <name type="scientific">Yoonia sediminilitoris</name>
    <dbReference type="NCBI Taxonomy" id="1286148"/>
    <lineage>
        <taxon>Bacteria</taxon>
        <taxon>Pseudomonadati</taxon>
        <taxon>Pseudomonadota</taxon>
        <taxon>Alphaproteobacteria</taxon>
        <taxon>Rhodobacterales</taxon>
        <taxon>Paracoccaceae</taxon>
        <taxon>Yoonia</taxon>
    </lineage>
</organism>
<proteinExistence type="predicted"/>
<protein>
    <submittedName>
        <fullName evidence="5">LacI family transcriptional regulator</fullName>
    </submittedName>
</protein>
<dbReference type="PROSITE" id="PS50932">
    <property type="entry name" value="HTH_LACI_2"/>
    <property type="match status" value="1"/>
</dbReference>
<dbReference type="SMART" id="SM00354">
    <property type="entry name" value="HTH_LACI"/>
    <property type="match status" value="1"/>
</dbReference>
<dbReference type="CDD" id="cd01392">
    <property type="entry name" value="HTH_LacI"/>
    <property type="match status" value="1"/>
</dbReference>
<dbReference type="Pfam" id="PF00356">
    <property type="entry name" value="LacI"/>
    <property type="match status" value="1"/>
</dbReference>
<dbReference type="GO" id="GO:0003700">
    <property type="term" value="F:DNA-binding transcription factor activity"/>
    <property type="evidence" value="ECO:0007669"/>
    <property type="project" value="TreeGrafter"/>
</dbReference>
<dbReference type="SUPFAM" id="SSF53822">
    <property type="entry name" value="Periplasmic binding protein-like I"/>
    <property type="match status" value="1"/>
</dbReference>
<keyword evidence="1" id="KW-0805">Transcription regulation</keyword>
<name>A0A2T6K6T7_9RHOB</name>
<dbReference type="Proteomes" id="UP000244523">
    <property type="component" value="Unassembled WGS sequence"/>
</dbReference>
<keyword evidence="3" id="KW-0804">Transcription</keyword>
<evidence type="ECO:0000313" key="5">
    <source>
        <dbReference type="EMBL" id="PUB10394.1"/>
    </source>
</evidence>
<dbReference type="InterPro" id="IPR025997">
    <property type="entry name" value="SBP_2_dom"/>
</dbReference>
<feature type="domain" description="HTH lacI-type" evidence="4">
    <location>
        <begin position="16"/>
        <end position="70"/>
    </location>
</feature>